<organism evidence="10 11">
    <name type="scientific">Coemansia erecta</name>
    <dbReference type="NCBI Taxonomy" id="147472"/>
    <lineage>
        <taxon>Eukaryota</taxon>
        <taxon>Fungi</taxon>
        <taxon>Fungi incertae sedis</taxon>
        <taxon>Zoopagomycota</taxon>
        <taxon>Kickxellomycotina</taxon>
        <taxon>Kickxellomycetes</taxon>
        <taxon>Kickxellales</taxon>
        <taxon>Kickxellaceae</taxon>
        <taxon>Coemansia</taxon>
    </lineage>
</organism>
<comment type="similarity">
    <text evidence="2">Belongs to the glycosyl hydrolase 3 family.</text>
</comment>
<dbReference type="InterPro" id="IPR036881">
    <property type="entry name" value="Glyco_hydro_3_C_sf"/>
</dbReference>
<dbReference type="Gene3D" id="2.60.40.10">
    <property type="entry name" value="Immunoglobulins"/>
    <property type="match status" value="1"/>
</dbReference>
<comment type="caution">
    <text evidence="10">The sequence shown here is derived from an EMBL/GenBank/DDBJ whole genome shotgun (WGS) entry which is preliminary data.</text>
</comment>
<dbReference type="EMBL" id="JANBOJ010000027">
    <property type="protein sequence ID" value="KAJ1724579.1"/>
    <property type="molecule type" value="Genomic_DNA"/>
</dbReference>
<keyword evidence="5" id="KW-0378">Hydrolase</keyword>
<accession>A0A9W7Y5Z7</accession>
<dbReference type="GO" id="GO:0009251">
    <property type="term" value="P:glucan catabolic process"/>
    <property type="evidence" value="ECO:0007669"/>
    <property type="project" value="TreeGrafter"/>
</dbReference>
<evidence type="ECO:0000256" key="5">
    <source>
        <dbReference type="ARBA" id="ARBA00022801"/>
    </source>
</evidence>
<dbReference type="SMART" id="SM01217">
    <property type="entry name" value="Fn3_like"/>
    <property type="match status" value="1"/>
</dbReference>
<dbReference type="GO" id="GO:0008422">
    <property type="term" value="F:beta-glucosidase activity"/>
    <property type="evidence" value="ECO:0007669"/>
    <property type="project" value="UniProtKB-EC"/>
</dbReference>
<dbReference type="SUPFAM" id="SSF51445">
    <property type="entry name" value="(Trans)glycosidases"/>
    <property type="match status" value="1"/>
</dbReference>
<dbReference type="Proteomes" id="UP001149813">
    <property type="component" value="Unassembled WGS sequence"/>
</dbReference>
<evidence type="ECO:0000256" key="4">
    <source>
        <dbReference type="ARBA" id="ARBA00022729"/>
    </source>
</evidence>
<dbReference type="FunFam" id="3.20.20.300:FF:000007">
    <property type="entry name" value="Lysosomal beta glucosidase"/>
    <property type="match status" value="1"/>
</dbReference>
<dbReference type="PRINTS" id="PR00133">
    <property type="entry name" value="GLHYDRLASE3"/>
</dbReference>
<evidence type="ECO:0000259" key="9">
    <source>
        <dbReference type="SMART" id="SM01217"/>
    </source>
</evidence>
<dbReference type="Pfam" id="PF14310">
    <property type="entry name" value="Fn3-like"/>
    <property type="match status" value="1"/>
</dbReference>
<keyword evidence="4 8" id="KW-0732">Signal</keyword>
<dbReference type="PANTHER" id="PTHR30620:SF16">
    <property type="entry name" value="LYSOSOMAL BETA GLUCOSIDASE"/>
    <property type="match status" value="1"/>
</dbReference>
<evidence type="ECO:0000256" key="3">
    <source>
        <dbReference type="ARBA" id="ARBA00012744"/>
    </source>
</evidence>
<sequence length="1009" mass="110678">MKSSHISSLSLSLLALCLQTSMASKASHSHHRDIRDLHTYPNTLEPYGYTQVPEPVYKHSRSHSAVRLDHATPPNLYAPDTPDSYVIHADVVNYKPTPIYEPPVTSTYTSSKSPSDTCLTTSTIGTYEETTSKPEYSIAVYIGVDPPSTYAPSLSESTSYTDANSLHMPVPYSQQPSYDPDTSPYTPQSQTDMPTTTSSSSTYHRHFVQPTSYSLKAAISSTATAIPEIEYDSNVKKDICTWDGVQIDDKEIATPVLSYSYSDRPSKPPHPGLIDKDILAMVGSLSLKQKIGQMTMIEVGQLIDCNGELNTTAVKYWIEEWGVGSFLETPGNHGGKYRLYSAKRFSQFTDSVQQIAVNSGPKIPVVWGLDSVRGSNYVAGAVIFPVGIATAATFNPSFAYDAGRIAAKDSRAAGVHWAFAPISDLTVNKLWSRVYENFGEDPLLSSRMTTASIGGYQGDYKHDRTRVAACMKHFIGYGYPFDGKDRSNRHIATHDLLEYYVPSFKAAIDAGVATGMESYGVIDGVPVVMSHYYLQTLLREQLGFKGMLVTDWGEINSQASTYFTARDTEQATWATINRTSVDMSMVAEDESFGKNMLDLVANGYISESRVDESVARILQLKKDLGLFEQPFANPELAATVGSAQDVKAARDAVRESITLLKNSNCVLPLKPSDRVLFVGPTLNSTRYLGGGWNVHWQGPSDEEGDSVYQGFGDTILKGVREVTGTDPVYFEGTDIDGSELIDIDAIVAAAKTADKIVIGLGEHTYAEIAGDIDELHLPQNHLDLVYSIAAGAEKPIVVVLVEGRPRILDHVADIADAIVTAYLPGTYGGLPVAEVLYGKVNPSGRLPYTYPATEAQASTTIWQPSFSDYNPQWAFGYGLGYSEIVYSNITVSSTDLRVGQPIAVSVSITNRGPYAQKESVLLFTNQEYRFDMAPEHLRLRDFAKIDLAVGETQQVSFELHAEQLAFWDSENKRRIEPSPLNISINPYTQQNIIAQVMLDANPDNLVASF</sequence>
<dbReference type="InterPro" id="IPR017853">
    <property type="entry name" value="GH"/>
</dbReference>
<feature type="signal peptide" evidence="8">
    <location>
        <begin position="1"/>
        <end position="23"/>
    </location>
</feature>
<evidence type="ECO:0000313" key="10">
    <source>
        <dbReference type="EMBL" id="KAJ1724579.1"/>
    </source>
</evidence>
<dbReference type="PANTHER" id="PTHR30620">
    <property type="entry name" value="PERIPLASMIC BETA-GLUCOSIDASE-RELATED"/>
    <property type="match status" value="1"/>
</dbReference>
<feature type="chain" id="PRO_5040859242" description="beta-glucosidase" evidence="8">
    <location>
        <begin position="24"/>
        <end position="1009"/>
    </location>
</feature>
<dbReference type="EC" id="3.2.1.21" evidence="3"/>
<dbReference type="InterPro" id="IPR013783">
    <property type="entry name" value="Ig-like_fold"/>
</dbReference>
<evidence type="ECO:0000256" key="8">
    <source>
        <dbReference type="SAM" id="SignalP"/>
    </source>
</evidence>
<dbReference type="AlphaFoldDB" id="A0A9W7Y5Z7"/>
<keyword evidence="11" id="KW-1185">Reference proteome</keyword>
<feature type="compositionally biased region" description="Polar residues" evidence="7">
    <location>
        <begin position="183"/>
        <end position="194"/>
    </location>
</feature>
<dbReference type="Pfam" id="PF00933">
    <property type="entry name" value="Glyco_hydro_3"/>
    <property type="match status" value="1"/>
</dbReference>
<dbReference type="Gene3D" id="3.40.50.1700">
    <property type="entry name" value="Glycoside hydrolase family 3 C-terminal domain"/>
    <property type="match status" value="1"/>
</dbReference>
<evidence type="ECO:0000256" key="2">
    <source>
        <dbReference type="ARBA" id="ARBA00005336"/>
    </source>
</evidence>
<evidence type="ECO:0000256" key="7">
    <source>
        <dbReference type="SAM" id="MobiDB-lite"/>
    </source>
</evidence>
<dbReference type="InterPro" id="IPR051915">
    <property type="entry name" value="Cellulose_Degrad_GH3"/>
</dbReference>
<evidence type="ECO:0000313" key="11">
    <source>
        <dbReference type="Proteomes" id="UP001149813"/>
    </source>
</evidence>
<feature type="domain" description="Fibronectin type III-like" evidence="9">
    <location>
        <begin position="918"/>
        <end position="988"/>
    </location>
</feature>
<dbReference type="InterPro" id="IPR002772">
    <property type="entry name" value="Glyco_hydro_3_C"/>
</dbReference>
<name>A0A9W7Y5Z7_9FUNG</name>
<dbReference type="InterPro" id="IPR026891">
    <property type="entry name" value="Fn3-like"/>
</dbReference>
<dbReference type="InterPro" id="IPR001764">
    <property type="entry name" value="Glyco_hydro_3_N"/>
</dbReference>
<evidence type="ECO:0000256" key="1">
    <source>
        <dbReference type="ARBA" id="ARBA00000448"/>
    </source>
</evidence>
<reference evidence="10" key="1">
    <citation type="submission" date="2022-07" db="EMBL/GenBank/DDBJ databases">
        <title>Phylogenomic reconstructions and comparative analyses of Kickxellomycotina fungi.</title>
        <authorList>
            <person name="Reynolds N.K."/>
            <person name="Stajich J.E."/>
            <person name="Barry K."/>
            <person name="Grigoriev I.V."/>
            <person name="Crous P."/>
            <person name="Smith M.E."/>
        </authorList>
    </citation>
    <scope>NUCLEOTIDE SEQUENCE</scope>
    <source>
        <strain evidence="10">NBRC 32514</strain>
    </source>
</reference>
<comment type="catalytic activity">
    <reaction evidence="1">
        <text>Hydrolysis of terminal, non-reducing beta-D-glucosyl residues with release of beta-D-glucose.</text>
        <dbReference type="EC" id="3.2.1.21"/>
    </reaction>
</comment>
<protein>
    <recommendedName>
        <fullName evidence="3">beta-glucosidase</fullName>
        <ecNumber evidence="3">3.2.1.21</ecNumber>
    </recommendedName>
</protein>
<gene>
    <name evidence="10" type="ORF">LPJ53_001169</name>
</gene>
<evidence type="ECO:0000256" key="6">
    <source>
        <dbReference type="ARBA" id="ARBA00023295"/>
    </source>
</evidence>
<keyword evidence="6" id="KW-0326">Glycosidase</keyword>
<dbReference type="Gene3D" id="3.20.20.300">
    <property type="entry name" value="Glycoside hydrolase, family 3, N-terminal domain"/>
    <property type="match status" value="1"/>
</dbReference>
<dbReference type="InterPro" id="IPR036962">
    <property type="entry name" value="Glyco_hydro_3_N_sf"/>
</dbReference>
<dbReference type="Pfam" id="PF01915">
    <property type="entry name" value="Glyco_hydro_3_C"/>
    <property type="match status" value="1"/>
</dbReference>
<feature type="compositionally biased region" description="Polar residues" evidence="7">
    <location>
        <begin position="151"/>
        <end position="164"/>
    </location>
</feature>
<feature type="region of interest" description="Disordered" evidence="7">
    <location>
        <begin position="151"/>
        <end position="202"/>
    </location>
</feature>
<dbReference type="SUPFAM" id="SSF52279">
    <property type="entry name" value="Beta-D-glucan exohydrolase, C-terminal domain"/>
    <property type="match status" value="1"/>
</dbReference>
<dbReference type="OrthoDB" id="2123594at2759"/>
<proteinExistence type="inferred from homology"/>